<dbReference type="GO" id="GO:0005975">
    <property type="term" value="P:carbohydrate metabolic process"/>
    <property type="evidence" value="ECO:0007669"/>
    <property type="project" value="InterPro"/>
</dbReference>
<organism evidence="3 4">
    <name type="scientific">Achromobacter agilis</name>
    <dbReference type="NCBI Taxonomy" id="1353888"/>
    <lineage>
        <taxon>Bacteria</taxon>
        <taxon>Pseudomonadati</taxon>
        <taxon>Pseudomonadota</taxon>
        <taxon>Betaproteobacteria</taxon>
        <taxon>Burkholderiales</taxon>
        <taxon>Alcaligenaceae</taxon>
        <taxon>Achromobacter</taxon>
    </lineage>
</organism>
<dbReference type="OrthoDB" id="9814639at2"/>
<sequence length="678" mass="76058">MLKTHTRILLAGLLLLLILFLTACAKDIPRYTPPAERAAAPVDQPWVSGQFLALAYHDVEDEDPDQGFLSVRTDRLVDQLAWLRENGYQAVSVDQILEARNGGKPLPDRAVLLSFDDGYRSFHTRVLPILKAYRWPALLAPVGMWMDTPANRQVDFGGSPQPRDRFLDWNEVREISRSGLVEIAAHTDASHYGALANPQGNTEPAAAIRVYDGRNRQYESEEQFQARMGRDVAAITEKIRSATGRAPRVWVWPYGAEGGSTLKIAGEHGYQMALTLEDGPSRVSRLMSTPRLLLSNDPQLRAFADSVAGMEALPMMRVAHVDLDYVYDPDPAQADRNLGELVQRIVDMQINTVFLQAFADPEADGLVRSVYFPNRWLPMRADLFNRVSWQLQNRAHVSVYAWMPVLAVDLDPAIARVTRWDPAHPDAAPAPDPDQYLRLSPFDPVARQRIGDLYEDLARYTLFDGVLFHDDALLSDFEDASPGALAAYRKAGLPGSIAELRADPDTLQRWTRLKSRALVDFTAELAGRVRAVRGPQVKTARNLYAEAILNPGSETWFAQNLDDFLGAYDWTAPMAMPRMENVPEAQEHAWLDRLVDAVARRPGALDRTVFELQARDWRTGPGRPESTPIDTAVLAGWMARLQLRGARSFGYYPDDFSQDQPRLQGIRPAISDAWYPIR</sequence>
<keyword evidence="3" id="KW-0378">Hydrolase</keyword>
<dbReference type="AlphaFoldDB" id="A0A446CN07"/>
<dbReference type="Pfam" id="PF14883">
    <property type="entry name" value="GHL13"/>
    <property type="match status" value="1"/>
</dbReference>
<evidence type="ECO:0000256" key="1">
    <source>
        <dbReference type="ARBA" id="ARBA00022729"/>
    </source>
</evidence>
<accession>A0A446CN07</accession>
<protein>
    <submittedName>
        <fullName evidence="3">Poly-beta-1,6-N-acetyl-D-glucosamine N-deacetylase</fullName>
        <ecNumber evidence="3">3.5.1.-</ecNumber>
    </submittedName>
</protein>
<keyword evidence="1" id="KW-0732">Signal</keyword>
<proteinExistence type="predicted"/>
<dbReference type="GO" id="GO:0043708">
    <property type="term" value="P:cell adhesion involved in biofilm formation"/>
    <property type="evidence" value="ECO:0007669"/>
    <property type="project" value="InterPro"/>
</dbReference>
<dbReference type="RefSeq" id="WP_129529214.1">
    <property type="nucleotide sequence ID" value="NZ_UFQB01000019.1"/>
</dbReference>
<dbReference type="PROSITE" id="PS51257">
    <property type="entry name" value="PROKAR_LIPOPROTEIN"/>
    <property type="match status" value="1"/>
</dbReference>
<dbReference type="EMBL" id="UFQB01000019">
    <property type="protein sequence ID" value="SSW69289.1"/>
    <property type="molecule type" value="Genomic_DNA"/>
</dbReference>
<feature type="domain" description="NodB homology" evidence="2">
    <location>
        <begin position="109"/>
        <end position="351"/>
    </location>
</feature>
<dbReference type="InterPro" id="IPR011330">
    <property type="entry name" value="Glyco_hydro/deAcase_b/a-brl"/>
</dbReference>
<dbReference type="SUPFAM" id="SSF88713">
    <property type="entry name" value="Glycoside hydrolase/deacetylase"/>
    <property type="match status" value="1"/>
</dbReference>
<name>A0A446CN07_9BURK</name>
<reference evidence="3 4" key="1">
    <citation type="submission" date="2018-07" db="EMBL/GenBank/DDBJ databases">
        <authorList>
            <person name="Peeters C."/>
        </authorList>
    </citation>
    <scope>NUCLEOTIDE SEQUENCE [LARGE SCALE GENOMIC DNA]</scope>
    <source>
        <strain evidence="3 4">LMG 3411</strain>
    </source>
</reference>
<dbReference type="Gene3D" id="3.20.20.370">
    <property type="entry name" value="Glycoside hydrolase/deacetylase"/>
    <property type="match status" value="1"/>
</dbReference>
<dbReference type="Proteomes" id="UP000289184">
    <property type="component" value="Unassembled WGS sequence"/>
</dbReference>
<dbReference type="InterPro" id="IPR002509">
    <property type="entry name" value="NODB_dom"/>
</dbReference>
<dbReference type="Gene3D" id="3.20.20.80">
    <property type="entry name" value="Glycosidases"/>
    <property type="match status" value="1"/>
</dbReference>
<evidence type="ECO:0000259" key="2">
    <source>
        <dbReference type="PROSITE" id="PS51677"/>
    </source>
</evidence>
<evidence type="ECO:0000313" key="4">
    <source>
        <dbReference type="Proteomes" id="UP000289184"/>
    </source>
</evidence>
<dbReference type="NCBIfam" id="TIGR03938">
    <property type="entry name" value="deacetyl_PgaB"/>
    <property type="match status" value="1"/>
</dbReference>
<dbReference type="EC" id="3.5.1.-" evidence="3"/>
<dbReference type="Pfam" id="PF01522">
    <property type="entry name" value="Polysacc_deac_1"/>
    <property type="match status" value="1"/>
</dbReference>
<dbReference type="GO" id="GO:0016810">
    <property type="term" value="F:hydrolase activity, acting on carbon-nitrogen (but not peptide) bonds"/>
    <property type="evidence" value="ECO:0007669"/>
    <property type="project" value="InterPro"/>
</dbReference>
<dbReference type="PANTHER" id="PTHR34216:SF7">
    <property type="entry name" value="POLY-BETA-1,6-N-ACETYL-D-GLUCOSAMINE N-DEACETYLASE"/>
    <property type="match status" value="1"/>
</dbReference>
<evidence type="ECO:0000313" key="3">
    <source>
        <dbReference type="EMBL" id="SSW69289.1"/>
    </source>
</evidence>
<dbReference type="InterPro" id="IPR032772">
    <property type="entry name" value="PGA_deacetylase_PgaB_C"/>
</dbReference>
<dbReference type="PROSITE" id="PS51677">
    <property type="entry name" value="NODB"/>
    <property type="match status" value="1"/>
</dbReference>
<gene>
    <name evidence="3" type="primary">pgaB</name>
    <name evidence="3" type="ORF">AGI3411_04115</name>
</gene>
<dbReference type="InterPro" id="IPR023854">
    <property type="entry name" value="PGA_deacetylase_PgaB"/>
</dbReference>
<dbReference type="InterPro" id="IPR051398">
    <property type="entry name" value="Polysacch_Deacetylase"/>
</dbReference>
<dbReference type="PANTHER" id="PTHR34216">
    <property type="match status" value="1"/>
</dbReference>
<dbReference type="NCBIfam" id="NF011177">
    <property type="entry name" value="PRK14582.1"/>
    <property type="match status" value="1"/>
</dbReference>
<keyword evidence="4" id="KW-1185">Reference proteome</keyword>